<proteinExistence type="predicted"/>
<dbReference type="GO" id="GO:0047734">
    <property type="term" value="F:CDP-glycerol diphosphatase activity"/>
    <property type="evidence" value="ECO:0007669"/>
    <property type="project" value="TreeGrafter"/>
</dbReference>
<sequence>MSPGLAGVLNLGDTIDGRESLAESLQDLEEMTAVFDALGPQLPILHVIGNHDLRVPRQECLARLRLPAPYYRHPLGPGWRLLVLDTTQLTSGSGWEQ</sequence>
<dbReference type="SUPFAM" id="SSF56300">
    <property type="entry name" value="Metallo-dependent phosphatases"/>
    <property type="match status" value="1"/>
</dbReference>
<evidence type="ECO:0000313" key="2">
    <source>
        <dbReference type="Proteomes" id="UP000485058"/>
    </source>
</evidence>
<dbReference type="GO" id="GO:0030145">
    <property type="term" value="F:manganese ion binding"/>
    <property type="evidence" value="ECO:0007669"/>
    <property type="project" value="TreeGrafter"/>
</dbReference>
<feature type="non-terminal residue" evidence="1">
    <location>
        <position position="97"/>
    </location>
</feature>
<dbReference type="Proteomes" id="UP000485058">
    <property type="component" value="Unassembled WGS sequence"/>
</dbReference>
<accession>A0A6A0AJV4</accession>
<evidence type="ECO:0000313" key="1">
    <source>
        <dbReference type="EMBL" id="GFH32868.1"/>
    </source>
</evidence>
<gene>
    <name evidence="1" type="ORF">HaLaN_32157</name>
</gene>
<organism evidence="1 2">
    <name type="scientific">Haematococcus lacustris</name>
    <name type="common">Green alga</name>
    <name type="synonym">Haematococcus pluvialis</name>
    <dbReference type="NCBI Taxonomy" id="44745"/>
    <lineage>
        <taxon>Eukaryota</taxon>
        <taxon>Viridiplantae</taxon>
        <taxon>Chlorophyta</taxon>
        <taxon>core chlorophytes</taxon>
        <taxon>Chlorophyceae</taxon>
        <taxon>CS clade</taxon>
        <taxon>Chlamydomonadales</taxon>
        <taxon>Haematococcaceae</taxon>
        <taxon>Haematococcus</taxon>
    </lineage>
</organism>
<dbReference type="PANTHER" id="PTHR16509">
    <property type="match status" value="1"/>
</dbReference>
<keyword evidence="2" id="KW-1185">Reference proteome</keyword>
<dbReference type="AlphaFoldDB" id="A0A6A0AJV4"/>
<dbReference type="GO" id="GO:0047631">
    <property type="term" value="F:ADP-ribose diphosphatase activity"/>
    <property type="evidence" value="ECO:0007669"/>
    <property type="project" value="TreeGrafter"/>
</dbReference>
<dbReference type="PANTHER" id="PTHR16509:SF8">
    <property type="entry name" value="MANGANESE-DEPENDENT ADP-RIBOSE_CDP-ALCOHOL DIPHOSPHATASE"/>
    <property type="match status" value="1"/>
</dbReference>
<dbReference type="Gene3D" id="3.60.21.10">
    <property type="match status" value="1"/>
</dbReference>
<name>A0A6A0AJV4_HAELA</name>
<dbReference type="EMBL" id="BLLF01007271">
    <property type="protein sequence ID" value="GFH32868.1"/>
    <property type="molecule type" value="Genomic_DNA"/>
</dbReference>
<dbReference type="GO" id="GO:0008663">
    <property type="term" value="F:2',3'-cyclic-nucleotide 2'-phosphodiesterase activity"/>
    <property type="evidence" value="ECO:0007669"/>
    <property type="project" value="TreeGrafter"/>
</dbReference>
<dbReference type="InterPro" id="IPR029052">
    <property type="entry name" value="Metallo-depent_PP-like"/>
</dbReference>
<comment type="caution">
    <text evidence="1">The sequence shown here is derived from an EMBL/GenBank/DDBJ whole genome shotgun (WGS) entry which is preliminary data.</text>
</comment>
<reference evidence="1 2" key="1">
    <citation type="submission" date="2020-02" db="EMBL/GenBank/DDBJ databases">
        <title>Draft genome sequence of Haematococcus lacustris strain NIES-144.</title>
        <authorList>
            <person name="Morimoto D."/>
            <person name="Nakagawa S."/>
            <person name="Yoshida T."/>
            <person name="Sawayama S."/>
        </authorList>
    </citation>
    <scope>NUCLEOTIDE SEQUENCE [LARGE SCALE GENOMIC DNA]</scope>
    <source>
        <strain evidence="1 2">NIES-144</strain>
    </source>
</reference>
<protein>
    <submittedName>
        <fullName evidence="1">Manganese-dependent ADP-ribose CDP-alcohol diphosphatase</fullName>
    </submittedName>
</protein>
<feature type="non-terminal residue" evidence="1">
    <location>
        <position position="1"/>
    </location>
</feature>